<sequence>MAAQAALNREGLAVCPECFMVSLATAVPRGGMCGACNAGATEPEVWSVASSSPSRSSVPGSPAARRPPASAELAAAQSPETPAPRLPVPVSLALTLILILILVLILTLTLTLTLTPSSSSP</sequence>
<accession>A0A7S1U0R6</accession>
<feature type="compositionally biased region" description="Low complexity" evidence="1">
    <location>
        <begin position="47"/>
        <end position="79"/>
    </location>
</feature>
<keyword evidence="2" id="KW-0812">Transmembrane</keyword>
<dbReference type="AlphaFoldDB" id="A0A7S1U0R6"/>
<dbReference type="EMBL" id="HBGJ01017344">
    <property type="protein sequence ID" value="CAD9252768.1"/>
    <property type="molecule type" value="Transcribed_RNA"/>
</dbReference>
<evidence type="ECO:0000256" key="2">
    <source>
        <dbReference type="SAM" id="Phobius"/>
    </source>
</evidence>
<feature type="transmembrane region" description="Helical" evidence="2">
    <location>
        <begin position="92"/>
        <end position="114"/>
    </location>
</feature>
<keyword evidence="2" id="KW-0472">Membrane</keyword>
<name>A0A7S1U0R6_9STRA</name>
<protein>
    <submittedName>
        <fullName evidence="3">Uncharacterized protein</fullName>
    </submittedName>
</protein>
<proteinExistence type="predicted"/>
<organism evidence="3">
    <name type="scientific">Phaeomonas parva</name>
    <dbReference type="NCBI Taxonomy" id="124430"/>
    <lineage>
        <taxon>Eukaryota</taxon>
        <taxon>Sar</taxon>
        <taxon>Stramenopiles</taxon>
        <taxon>Ochrophyta</taxon>
        <taxon>Pinguiophyceae</taxon>
        <taxon>Pinguiochrysidales</taxon>
        <taxon>Pinguiochrysidaceae</taxon>
        <taxon>Phaeomonas</taxon>
    </lineage>
</organism>
<keyword evidence="2" id="KW-1133">Transmembrane helix</keyword>
<gene>
    <name evidence="3" type="ORF">PPAR1163_LOCUS11132</name>
</gene>
<reference evidence="3" key="1">
    <citation type="submission" date="2021-01" db="EMBL/GenBank/DDBJ databases">
        <authorList>
            <person name="Corre E."/>
            <person name="Pelletier E."/>
            <person name="Niang G."/>
            <person name="Scheremetjew M."/>
            <person name="Finn R."/>
            <person name="Kale V."/>
            <person name="Holt S."/>
            <person name="Cochrane G."/>
            <person name="Meng A."/>
            <person name="Brown T."/>
            <person name="Cohen L."/>
        </authorList>
    </citation>
    <scope>NUCLEOTIDE SEQUENCE</scope>
    <source>
        <strain evidence="3">CCMP2877</strain>
    </source>
</reference>
<evidence type="ECO:0000313" key="3">
    <source>
        <dbReference type="EMBL" id="CAD9252768.1"/>
    </source>
</evidence>
<feature type="region of interest" description="Disordered" evidence="1">
    <location>
        <begin position="47"/>
        <end position="86"/>
    </location>
</feature>
<evidence type="ECO:0000256" key="1">
    <source>
        <dbReference type="SAM" id="MobiDB-lite"/>
    </source>
</evidence>